<dbReference type="AlphaFoldDB" id="A0A1I7WGR1"/>
<dbReference type="InterPro" id="IPR027417">
    <property type="entry name" value="P-loop_NTPase"/>
</dbReference>
<dbReference type="InterPro" id="IPR006073">
    <property type="entry name" value="GTP-bd"/>
</dbReference>
<dbReference type="Gene3D" id="3.40.50.300">
    <property type="entry name" value="P-loop containing nucleotide triphosphate hydrolases"/>
    <property type="match status" value="1"/>
</dbReference>
<dbReference type="Proteomes" id="UP000095283">
    <property type="component" value="Unplaced"/>
</dbReference>
<sequence length="115" mass="13246">MEFEEKRILVFGCSKAGKTSMLNTITGQKHAVRDAAVGTTFETKIFEDFKYNGKIYKFIDTEKGFNLFIMVMKKSAISQAIERNYELFINHIKTKEIPCLCVVTCCEDCDPLNKW</sequence>
<accession>A0A1I7WGR1</accession>
<evidence type="ECO:0000313" key="2">
    <source>
        <dbReference type="Proteomes" id="UP000095283"/>
    </source>
</evidence>
<keyword evidence="2" id="KW-1185">Reference proteome</keyword>
<dbReference type="Pfam" id="PF01926">
    <property type="entry name" value="MMR_HSR1"/>
    <property type="match status" value="1"/>
</dbReference>
<evidence type="ECO:0000259" key="1">
    <source>
        <dbReference type="Pfam" id="PF01926"/>
    </source>
</evidence>
<proteinExistence type="predicted"/>
<feature type="domain" description="G" evidence="1">
    <location>
        <begin position="7"/>
        <end position="64"/>
    </location>
</feature>
<dbReference type="GO" id="GO:0005525">
    <property type="term" value="F:GTP binding"/>
    <property type="evidence" value="ECO:0007669"/>
    <property type="project" value="InterPro"/>
</dbReference>
<dbReference type="WBParaSite" id="Hba_04178">
    <property type="protein sequence ID" value="Hba_04178"/>
    <property type="gene ID" value="Hba_04178"/>
</dbReference>
<evidence type="ECO:0000313" key="3">
    <source>
        <dbReference type="WBParaSite" id="Hba_04178"/>
    </source>
</evidence>
<name>A0A1I7WGR1_HETBA</name>
<dbReference type="SUPFAM" id="SSF52540">
    <property type="entry name" value="P-loop containing nucleoside triphosphate hydrolases"/>
    <property type="match status" value="1"/>
</dbReference>
<dbReference type="CDD" id="cd00882">
    <property type="entry name" value="Ras_like_GTPase"/>
    <property type="match status" value="1"/>
</dbReference>
<reference evidence="3" key="1">
    <citation type="submission" date="2016-11" db="UniProtKB">
        <authorList>
            <consortium name="WormBaseParasite"/>
        </authorList>
    </citation>
    <scope>IDENTIFICATION</scope>
</reference>
<protein>
    <submittedName>
        <fullName evidence="3">G domain-containing protein</fullName>
    </submittedName>
</protein>
<organism evidence="2 3">
    <name type="scientific">Heterorhabditis bacteriophora</name>
    <name type="common">Entomopathogenic nematode worm</name>
    <dbReference type="NCBI Taxonomy" id="37862"/>
    <lineage>
        <taxon>Eukaryota</taxon>
        <taxon>Metazoa</taxon>
        <taxon>Ecdysozoa</taxon>
        <taxon>Nematoda</taxon>
        <taxon>Chromadorea</taxon>
        <taxon>Rhabditida</taxon>
        <taxon>Rhabditina</taxon>
        <taxon>Rhabditomorpha</taxon>
        <taxon>Strongyloidea</taxon>
        <taxon>Heterorhabditidae</taxon>
        <taxon>Heterorhabditis</taxon>
    </lineage>
</organism>